<dbReference type="InterPro" id="IPR018060">
    <property type="entry name" value="HTH_AraC"/>
</dbReference>
<dbReference type="PROSITE" id="PS00041">
    <property type="entry name" value="HTH_ARAC_FAMILY_1"/>
    <property type="match status" value="1"/>
</dbReference>
<feature type="domain" description="HTH araC/xylS-type" evidence="4">
    <location>
        <begin position="152"/>
        <end position="254"/>
    </location>
</feature>
<dbReference type="SUPFAM" id="SSF46689">
    <property type="entry name" value="Homeodomain-like"/>
    <property type="match status" value="1"/>
</dbReference>
<keyword evidence="2" id="KW-0238">DNA-binding</keyword>
<evidence type="ECO:0000256" key="3">
    <source>
        <dbReference type="ARBA" id="ARBA00023163"/>
    </source>
</evidence>
<comment type="caution">
    <text evidence="5">The sequence shown here is derived from an EMBL/GenBank/DDBJ whole genome shotgun (WGS) entry which is preliminary data.</text>
</comment>
<dbReference type="InterPro" id="IPR050204">
    <property type="entry name" value="AraC_XylS_family_regulators"/>
</dbReference>
<dbReference type="PANTHER" id="PTHR46796">
    <property type="entry name" value="HTH-TYPE TRANSCRIPTIONAL ACTIVATOR RHAS-RELATED"/>
    <property type="match status" value="1"/>
</dbReference>
<dbReference type="Proteomes" id="UP001500618">
    <property type="component" value="Unassembled WGS sequence"/>
</dbReference>
<dbReference type="PANTHER" id="PTHR46796:SF12">
    <property type="entry name" value="HTH-TYPE DNA-BINDING TRANSCRIPTIONAL ACTIVATOR EUTR"/>
    <property type="match status" value="1"/>
</dbReference>
<sequence length="257" mass="28253">MLSEVVLAERPDFRVAAVSCRDDHRGWSAEPARTDFRVVLIRRGRFRRRVADAVADLDRTTAYLGVPDEEESFAHPAGGDDCTSIELTRALWPAWAAEHPNPAVYVDARLELAHRRLLAAGHSGDVDYALTERLLALVRATIGQTLRPIHDNRMVTAAREAILAGHPAATGLLPLAHLLAVSPYRLSRDFTAVMGVSLTRYRNRVRAGRALDRLEAGERSLATLAADLGFADQGHLCRTVREHFGESPTALRALITS</sequence>
<dbReference type="EMBL" id="BAAANY010000001">
    <property type="protein sequence ID" value="GAA1656443.1"/>
    <property type="molecule type" value="Genomic_DNA"/>
</dbReference>
<dbReference type="RefSeq" id="WP_163569909.1">
    <property type="nucleotide sequence ID" value="NZ_BAAANY010000001.1"/>
</dbReference>
<name>A0ABN2FQA1_9ACTN</name>
<keyword evidence="1" id="KW-0805">Transcription regulation</keyword>
<evidence type="ECO:0000313" key="6">
    <source>
        <dbReference type="Proteomes" id="UP001500618"/>
    </source>
</evidence>
<evidence type="ECO:0000256" key="1">
    <source>
        <dbReference type="ARBA" id="ARBA00023015"/>
    </source>
</evidence>
<organism evidence="5 6">
    <name type="scientific">Fodinicola feengrottensis</name>
    <dbReference type="NCBI Taxonomy" id="435914"/>
    <lineage>
        <taxon>Bacteria</taxon>
        <taxon>Bacillati</taxon>
        <taxon>Actinomycetota</taxon>
        <taxon>Actinomycetes</taxon>
        <taxon>Mycobacteriales</taxon>
        <taxon>Fodinicola</taxon>
    </lineage>
</organism>
<dbReference type="SMART" id="SM00342">
    <property type="entry name" value="HTH_ARAC"/>
    <property type="match status" value="1"/>
</dbReference>
<evidence type="ECO:0000256" key="2">
    <source>
        <dbReference type="ARBA" id="ARBA00023125"/>
    </source>
</evidence>
<dbReference type="PROSITE" id="PS01124">
    <property type="entry name" value="HTH_ARAC_FAMILY_2"/>
    <property type="match status" value="1"/>
</dbReference>
<accession>A0ABN2FQA1</accession>
<dbReference type="InterPro" id="IPR009057">
    <property type="entry name" value="Homeodomain-like_sf"/>
</dbReference>
<dbReference type="InterPro" id="IPR018062">
    <property type="entry name" value="HTH_AraC-typ_CS"/>
</dbReference>
<keyword evidence="6" id="KW-1185">Reference proteome</keyword>
<gene>
    <name evidence="5" type="ORF">GCM10009765_02360</name>
</gene>
<protein>
    <submittedName>
        <fullName evidence="5">Helix-turn-helix transcriptional regulator</fullName>
    </submittedName>
</protein>
<reference evidence="5 6" key="1">
    <citation type="journal article" date="2019" name="Int. J. Syst. Evol. Microbiol.">
        <title>The Global Catalogue of Microorganisms (GCM) 10K type strain sequencing project: providing services to taxonomists for standard genome sequencing and annotation.</title>
        <authorList>
            <consortium name="The Broad Institute Genomics Platform"/>
            <consortium name="The Broad Institute Genome Sequencing Center for Infectious Disease"/>
            <person name="Wu L."/>
            <person name="Ma J."/>
        </authorList>
    </citation>
    <scope>NUCLEOTIDE SEQUENCE [LARGE SCALE GENOMIC DNA]</scope>
    <source>
        <strain evidence="5 6">JCM 14718</strain>
    </source>
</reference>
<keyword evidence="3" id="KW-0804">Transcription</keyword>
<dbReference type="Pfam" id="PF12833">
    <property type="entry name" value="HTH_18"/>
    <property type="match status" value="1"/>
</dbReference>
<dbReference type="Gene3D" id="1.10.10.60">
    <property type="entry name" value="Homeodomain-like"/>
    <property type="match status" value="1"/>
</dbReference>
<proteinExistence type="predicted"/>
<evidence type="ECO:0000259" key="4">
    <source>
        <dbReference type="PROSITE" id="PS01124"/>
    </source>
</evidence>
<evidence type="ECO:0000313" key="5">
    <source>
        <dbReference type="EMBL" id="GAA1656443.1"/>
    </source>
</evidence>